<reference evidence="4 5" key="1">
    <citation type="submission" date="2021-06" db="EMBL/GenBank/DDBJ databases">
        <authorList>
            <person name="Sun Q."/>
            <person name="Li D."/>
        </authorList>
    </citation>
    <scope>NUCLEOTIDE SEQUENCE [LARGE SCALE GENOMIC DNA]</scope>
    <source>
        <strain evidence="4 5">MSJd-7</strain>
    </source>
</reference>
<dbReference type="PANTHER" id="PTHR37300">
    <property type="entry name" value="UPF0291 PROTEIN CBO2609/CLC_2481"/>
    <property type="match status" value="1"/>
</dbReference>
<dbReference type="PANTHER" id="PTHR37300:SF1">
    <property type="entry name" value="UPF0291 PROTEIN YNZC"/>
    <property type="match status" value="1"/>
</dbReference>
<evidence type="ECO:0000313" key="5">
    <source>
        <dbReference type="Proteomes" id="UP000783588"/>
    </source>
</evidence>
<dbReference type="RefSeq" id="WP_216469720.1">
    <property type="nucleotide sequence ID" value="NZ_JAHLQI010000002.1"/>
</dbReference>
<comment type="caution">
    <text evidence="4">The sequence shown here is derived from an EMBL/GenBank/DDBJ whole genome shotgun (WGS) entry which is preliminary data.</text>
</comment>
<evidence type="ECO:0000256" key="3">
    <source>
        <dbReference type="SAM" id="MobiDB-lite"/>
    </source>
</evidence>
<organism evidence="4 5">
    <name type="scientific">Butyricicoccus intestinisimiae</name>
    <dbReference type="NCBI Taxonomy" id="2841509"/>
    <lineage>
        <taxon>Bacteria</taxon>
        <taxon>Bacillati</taxon>
        <taxon>Bacillota</taxon>
        <taxon>Clostridia</taxon>
        <taxon>Eubacteriales</taxon>
        <taxon>Butyricicoccaceae</taxon>
        <taxon>Butyricicoccus</taxon>
    </lineage>
</organism>
<dbReference type="InterPro" id="IPR009242">
    <property type="entry name" value="DUF896"/>
</dbReference>
<accession>A0ABS6ETA3</accession>
<comment type="subcellular location">
    <subcellularLocation>
        <location evidence="2">Cytoplasm</location>
    </subcellularLocation>
</comment>
<evidence type="ECO:0000256" key="2">
    <source>
        <dbReference type="HAMAP-Rule" id="MF_01103"/>
    </source>
</evidence>
<evidence type="ECO:0000256" key="1">
    <source>
        <dbReference type="ARBA" id="ARBA00022490"/>
    </source>
</evidence>
<dbReference type="Proteomes" id="UP000783588">
    <property type="component" value="Unassembled WGS sequence"/>
</dbReference>
<sequence>MEKQKIARINALAKKAKAEGLTDAEKVEQKQLRDEYIAEYRANLKAQLDNTTIVEPDGTKHPLQRKPYNGLRRH</sequence>
<evidence type="ECO:0000313" key="4">
    <source>
        <dbReference type="EMBL" id="MBU5490074.1"/>
    </source>
</evidence>
<keyword evidence="1 2" id="KW-0963">Cytoplasm</keyword>
<gene>
    <name evidence="4" type="ORF">KQI75_05480</name>
</gene>
<dbReference type="HAMAP" id="MF_01103">
    <property type="entry name" value="UPF0291"/>
    <property type="match status" value="1"/>
</dbReference>
<name>A0ABS6ETA3_9FIRM</name>
<proteinExistence type="inferred from homology"/>
<keyword evidence="5" id="KW-1185">Reference proteome</keyword>
<feature type="region of interest" description="Disordered" evidence="3">
    <location>
        <begin position="54"/>
        <end position="74"/>
    </location>
</feature>
<comment type="similarity">
    <text evidence="2">Belongs to the UPF0291 family.</text>
</comment>
<dbReference type="EMBL" id="JAHLQI010000002">
    <property type="protein sequence ID" value="MBU5490074.1"/>
    <property type="molecule type" value="Genomic_DNA"/>
</dbReference>
<protein>
    <recommendedName>
        <fullName evidence="2">UPF0291 protein KQI75_05480</fullName>
    </recommendedName>
</protein>
<dbReference type="Pfam" id="PF05979">
    <property type="entry name" value="DUF896"/>
    <property type="match status" value="1"/>
</dbReference>